<dbReference type="Gene3D" id="3.20.20.60">
    <property type="entry name" value="Phosphoenolpyruvate-binding domains"/>
    <property type="match status" value="1"/>
</dbReference>
<dbReference type="PIRSF" id="PIRSF015582">
    <property type="entry name" value="Cit_lyase_B"/>
    <property type="match status" value="1"/>
</dbReference>
<dbReference type="AlphaFoldDB" id="A0A5C8HRF0"/>
<sequence>MTFVLGPSILFCPADRPERYAKAIAAADTVIIDLEDAVTPDAKPAARDALRAAELDPTRVMVRVDPASSPEFALDVAALAHTEITTVMLAKAESVADVDAVPSHLNVVALCETAAGVVNAAAIAAHPRVIGLMWGAEDLIASLGGTGSRHADGTYRDVVRAARSTVLLGAGASGKAAIDAVYMAIADHAGLAAECEDAVASGFSATACIHPSQVAVIRAAYLPSDDQIAHATALLGAAEGAHGAFQFEGAMIDEVMLRHARRVLERANG</sequence>
<dbReference type="GO" id="GO:0000287">
    <property type="term" value="F:magnesium ion binding"/>
    <property type="evidence" value="ECO:0007669"/>
    <property type="project" value="TreeGrafter"/>
</dbReference>
<dbReference type="EMBL" id="VRSW01000001">
    <property type="protein sequence ID" value="TXK05603.1"/>
    <property type="molecule type" value="Genomic_DNA"/>
</dbReference>
<dbReference type="InterPro" id="IPR005000">
    <property type="entry name" value="Aldolase/citrate-lyase_domain"/>
</dbReference>
<dbReference type="InterPro" id="IPR040442">
    <property type="entry name" value="Pyrv_kinase-like_dom_sf"/>
</dbReference>
<dbReference type="PANTHER" id="PTHR32308">
    <property type="entry name" value="LYASE BETA SUBUNIT, PUTATIVE (AFU_ORTHOLOGUE AFUA_4G13030)-RELATED"/>
    <property type="match status" value="1"/>
</dbReference>
<dbReference type="GO" id="GO:0016829">
    <property type="term" value="F:lyase activity"/>
    <property type="evidence" value="ECO:0007669"/>
    <property type="project" value="UniProtKB-KW"/>
</dbReference>
<accession>A0A5C8HRF0</accession>
<dbReference type="Pfam" id="PF03328">
    <property type="entry name" value="HpcH_HpaI"/>
    <property type="match status" value="1"/>
</dbReference>
<protein>
    <submittedName>
        <fullName evidence="7">CoA ester lyase</fullName>
    </submittedName>
</protein>
<keyword evidence="7" id="KW-0456">Lyase</keyword>
<gene>
    <name evidence="7" type="ORF">FVP60_01000</name>
</gene>
<evidence type="ECO:0000313" key="8">
    <source>
        <dbReference type="Proteomes" id="UP000321196"/>
    </source>
</evidence>
<evidence type="ECO:0000256" key="1">
    <source>
        <dbReference type="ARBA" id="ARBA00001946"/>
    </source>
</evidence>
<feature type="binding site" evidence="4">
    <location>
        <position position="112"/>
    </location>
    <ligand>
        <name>substrate</name>
    </ligand>
</feature>
<dbReference type="RefSeq" id="WP_147824414.1">
    <property type="nucleotide sequence ID" value="NZ_BAAARG010000001.1"/>
</dbReference>
<dbReference type="OrthoDB" id="5172636at2"/>
<dbReference type="Proteomes" id="UP000321196">
    <property type="component" value="Unassembled WGS sequence"/>
</dbReference>
<dbReference type="SUPFAM" id="SSF51621">
    <property type="entry name" value="Phosphoenolpyruvate/pyruvate domain"/>
    <property type="match status" value="1"/>
</dbReference>
<keyword evidence="2 5" id="KW-0479">Metal-binding</keyword>
<comment type="caution">
    <text evidence="7">The sequence shown here is derived from an EMBL/GenBank/DDBJ whole genome shotgun (WGS) entry which is preliminary data.</text>
</comment>
<comment type="cofactor">
    <cofactor evidence="1">
        <name>Mg(2+)</name>
        <dbReference type="ChEBI" id="CHEBI:18420"/>
    </cofactor>
</comment>
<keyword evidence="3 5" id="KW-0460">Magnesium</keyword>
<dbReference type="GO" id="GO:0006107">
    <property type="term" value="P:oxaloacetate metabolic process"/>
    <property type="evidence" value="ECO:0007669"/>
    <property type="project" value="TreeGrafter"/>
</dbReference>
<keyword evidence="8" id="KW-1185">Reference proteome</keyword>
<dbReference type="PANTHER" id="PTHR32308:SF10">
    <property type="entry name" value="CITRATE LYASE SUBUNIT BETA"/>
    <property type="match status" value="1"/>
</dbReference>
<name>A0A5C8HRF0_9MICO</name>
<evidence type="ECO:0000256" key="4">
    <source>
        <dbReference type="PIRSR" id="PIRSR015582-1"/>
    </source>
</evidence>
<evidence type="ECO:0000256" key="2">
    <source>
        <dbReference type="ARBA" id="ARBA00022723"/>
    </source>
</evidence>
<feature type="binding site" evidence="4">
    <location>
        <position position="63"/>
    </location>
    <ligand>
        <name>substrate</name>
    </ligand>
</feature>
<dbReference type="InterPro" id="IPR011206">
    <property type="entry name" value="Citrate_lyase_beta/mcl1/mcl2"/>
</dbReference>
<organism evidence="7 8">
    <name type="scientific">Microbacterium mitrae</name>
    <dbReference type="NCBI Taxonomy" id="664640"/>
    <lineage>
        <taxon>Bacteria</taxon>
        <taxon>Bacillati</taxon>
        <taxon>Actinomycetota</taxon>
        <taxon>Actinomycetes</taxon>
        <taxon>Micrococcales</taxon>
        <taxon>Microbacteriaceae</taxon>
        <taxon>Microbacterium</taxon>
    </lineage>
</organism>
<proteinExistence type="predicted"/>
<evidence type="ECO:0000313" key="7">
    <source>
        <dbReference type="EMBL" id="TXK05603.1"/>
    </source>
</evidence>
<feature type="binding site" evidence="5">
    <location>
        <position position="112"/>
    </location>
    <ligand>
        <name>Mg(2+)</name>
        <dbReference type="ChEBI" id="CHEBI:18420"/>
    </ligand>
</feature>
<feature type="binding site" evidence="5">
    <location>
        <position position="138"/>
    </location>
    <ligand>
        <name>Mg(2+)</name>
        <dbReference type="ChEBI" id="CHEBI:18420"/>
    </ligand>
</feature>
<evidence type="ECO:0000256" key="3">
    <source>
        <dbReference type="ARBA" id="ARBA00022842"/>
    </source>
</evidence>
<evidence type="ECO:0000259" key="6">
    <source>
        <dbReference type="Pfam" id="PF03328"/>
    </source>
</evidence>
<dbReference type="InterPro" id="IPR015813">
    <property type="entry name" value="Pyrv/PenolPyrv_kinase-like_dom"/>
</dbReference>
<feature type="domain" description="HpcH/HpaI aldolase/citrate lyase" evidence="6">
    <location>
        <begin position="8"/>
        <end position="211"/>
    </location>
</feature>
<evidence type="ECO:0000256" key="5">
    <source>
        <dbReference type="PIRSR" id="PIRSR015582-2"/>
    </source>
</evidence>
<reference evidence="7 8" key="1">
    <citation type="submission" date="2019-08" db="EMBL/GenBank/DDBJ databases">
        <authorList>
            <person name="Dong K."/>
        </authorList>
    </citation>
    <scope>NUCLEOTIDE SEQUENCE [LARGE SCALE GENOMIC DNA]</scope>
    <source>
        <strain evidence="7 8">M4-8</strain>
    </source>
</reference>